<feature type="compositionally biased region" description="Low complexity" evidence="1">
    <location>
        <begin position="538"/>
        <end position="553"/>
    </location>
</feature>
<feature type="compositionally biased region" description="Polar residues" evidence="1">
    <location>
        <begin position="398"/>
        <end position="409"/>
    </location>
</feature>
<feature type="region of interest" description="Disordered" evidence="1">
    <location>
        <begin position="320"/>
        <end position="435"/>
    </location>
</feature>
<gene>
    <name evidence="3" type="ORF">BDP27DRAFT_422612</name>
</gene>
<feature type="compositionally biased region" description="Low complexity" evidence="1">
    <location>
        <begin position="462"/>
        <end position="523"/>
    </location>
</feature>
<keyword evidence="2" id="KW-1133">Transmembrane helix</keyword>
<keyword evidence="2" id="KW-0472">Membrane</keyword>
<feature type="compositionally biased region" description="Low complexity" evidence="1">
    <location>
        <begin position="128"/>
        <end position="138"/>
    </location>
</feature>
<feature type="compositionally biased region" description="Low complexity" evidence="1">
    <location>
        <begin position="198"/>
        <end position="224"/>
    </location>
</feature>
<feature type="compositionally biased region" description="Low complexity" evidence="1">
    <location>
        <begin position="566"/>
        <end position="589"/>
    </location>
</feature>
<feature type="region of interest" description="Disordered" evidence="1">
    <location>
        <begin position="154"/>
        <end position="232"/>
    </location>
</feature>
<dbReference type="AlphaFoldDB" id="A0A9P5P8U2"/>
<feature type="region of interest" description="Disordered" evidence="1">
    <location>
        <begin position="98"/>
        <end position="138"/>
    </location>
</feature>
<feature type="region of interest" description="Disordered" evidence="1">
    <location>
        <begin position="462"/>
        <end position="607"/>
    </location>
</feature>
<evidence type="ECO:0000313" key="3">
    <source>
        <dbReference type="EMBL" id="KAF9060411.1"/>
    </source>
</evidence>
<reference evidence="3" key="1">
    <citation type="submission" date="2020-11" db="EMBL/GenBank/DDBJ databases">
        <authorList>
            <consortium name="DOE Joint Genome Institute"/>
            <person name="Ahrendt S."/>
            <person name="Riley R."/>
            <person name="Andreopoulos W."/>
            <person name="Labutti K."/>
            <person name="Pangilinan J."/>
            <person name="Ruiz-Duenas F.J."/>
            <person name="Barrasa J.M."/>
            <person name="Sanchez-Garcia M."/>
            <person name="Camarero S."/>
            <person name="Miyauchi S."/>
            <person name="Serrano A."/>
            <person name="Linde D."/>
            <person name="Babiker R."/>
            <person name="Drula E."/>
            <person name="Ayuso-Fernandez I."/>
            <person name="Pacheco R."/>
            <person name="Padilla G."/>
            <person name="Ferreira P."/>
            <person name="Barriuso J."/>
            <person name="Kellner H."/>
            <person name="Castanera R."/>
            <person name="Alfaro M."/>
            <person name="Ramirez L."/>
            <person name="Pisabarro A.G."/>
            <person name="Kuo A."/>
            <person name="Tritt A."/>
            <person name="Lipzen A."/>
            <person name="He G."/>
            <person name="Yan M."/>
            <person name="Ng V."/>
            <person name="Cullen D."/>
            <person name="Martin F."/>
            <person name="Rosso M.-N."/>
            <person name="Henrissat B."/>
            <person name="Hibbett D."/>
            <person name="Martinez A.T."/>
            <person name="Grigoriev I.V."/>
        </authorList>
    </citation>
    <scope>NUCLEOTIDE SEQUENCE</scope>
    <source>
        <strain evidence="3">AH 40177</strain>
    </source>
</reference>
<dbReference type="EMBL" id="JADNRY010000245">
    <property type="protein sequence ID" value="KAF9060411.1"/>
    <property type="molecule type" value="Genomic_DNA"/>
</dbReference>
<evidence type="ECO:0000256" key="1">
    <source>
        <dbReference type="SAM" id="MobiDB-lite"/>
    </source>
</evidence>
<feature type="compositionally biased region" description="Low complexity" evidence="1">
    <location>
        <begin position="169"/>
        <end position="185"/>
    </location>
</feature>
<sequence length="607" mass="63429">MVWQRHLAGHYQEAEDLFFATFFLLCFSRFCICFYYLLFLYVYFCAALSLSLPPLTSIMLFTQCLHDFSLGHYSNYSNIRHQDDMDVDFDVNQNVTRQSFRGHRNEDDNYSFRSFRSQQRPSTSAYPSQSPHSRSFSSSANDVFRFNVPDDVSNNPSSFSYSRERERPSTNTRSTSRPSTATTARPGTGSRPATGTTLPPLSSVLPSSIASLPPPSTSLARPSSNAGLGGRPISSGGILSGFNNGNGGGLPSLPALSGPGNANGLRLPPPSSGGFDIRPGSRGGSSHGLEIYAYGYRPVTSPGASNYNVGSGTGMGLGWEDDRSYGESPFSFNAPPLNPHPPSSGGGNGNSKKRGFSAVDDGDGDAGSSESRPQSRRLSVMDLLRSDDDEVAGYARPGSSSESTRNSGILFTPINRERDSYSSAGSRPGTSGTGFIVRGAAGLALGDNGTTSKGFELHSRAAHAAGGAASKSKGESSAFYRPSTNTSSSTSPGPSTTPSPLSAHAARPSTSGSYRSSGSPHSPIESDRFAYGYGYGRDGSSSYGGYRSGNGNSHAGYGGTAGRVGSPGSDVSAAASPASASAKRSPLSAGSPSSPNAISPAGIHSWR</sequence>
<feature type="transmembrane region" description="Helical" evidence="2">
    <location>
        <begin position="21"/>
        <end position="44"/>
    </location>
</feature>
<keyword evidence="2" id="KW-0812">Transmembrane</keyword>
<name>A0A9P5P8U2_9AGAR</name>
<organism evidence="3 4">
    <name type="scientific">Rhodocollybia butyracea</name>
    <dbReference type="NCBI Taxonomy" id="206335"/>
    <lineage>
        <taxon>Eukaryota</taxon>
        <taxon>Fungi</taxon>
        <taxon>Dikarya</taxon>
        <taxon>Basidiomycota</taxon>
        <taxon>Agaricomycotina</taxon>
        <taxon>Agaricomycetes</taxon>
        <taxon>Agaricomycetidae</taxon>
        <taxon>Agaricales</taxon>
        <taxon>Marasmiineae</taxon>
        <taxon>Omphalotaceae</taxon>
        <taxon>Rhodocollybia</taxon>
    </lineage>
</organism>
<dbReference type="OrthoDB" id="10018191at2759"/>
<feature type="compositionally biased region" description="Polar residues" evidence="1">
    <location>
        <begin position="421"/>
        <end position="430"/>
    </location>
</feature>
<accession>A0A9P5P8U2</accession>
<evidence type="ECO:0000313" key="4">
    <source>
        <dbReference type="Proteomes" id="UP000772434"/>
    </source>
</evidence>
<keyword evidence="4" id="KW-1185">Reference proteome</keyword>
<dbReference type="Proteomes" id="UP000772434">
    <property type="component" value="Unassembled WGS sequence"/>
</dbReference>
<protein>
    <submittedName>
        <fullName evidence="3">Uncharacterized protein</fullName>
    </submittedName>
</protein>
<proteinExistence type="predicted"/>
<feature type="compositionally biased region" description="Low complexity" evidence="1">
    <location>
        <begin position="251"/>
        <end position="260"/>
    </location>
</feature>
<feature type="compositionally biased region" description="Low complexity" evidence="1">
    <location>
        <begin position="111"/>
        <end position="120"/>
    </location>
</feature>
<feature type="region of interest" description="Disordered" evidence="1">
    <location>
        <begin position="250"/>
        <end position="282"/>
    </location>
</feature>
<comment type="caution">
    <text evidence="3">The sequence shown here is derived from an EMBL/GenBank/DDBJ whole genome shotgun (WGS) entry which is preliminary data.</text>
</comment>
<evidence type="ECO:0000256" key="2">
    <source>
        <dbReference type="SAM" id="Phobius"/>
    </source>
</evidence>